<dbReference type="AlphaFoldDB" id="X0WHB2"/>
<reference evidence="1" key="1">
    <citation type="journal article" date="2014" name="Front. Microbiol.">
        <title>High frequency of phylogenetically diverse reductive dehalogenase-homologous genes in deep subseafloor sedimentary metagenomes.</title>
        <authorList>
            <person name="Kawai M."/>
            <person name="Futagami T."/>
            <person name="Toyoda A."/>
            <person name="Takaki Y."/>
            <person name="Nishi S."/>
            <person name="Hori S."/>
            <person name="Arai W."/>
            <person name="Tsubouchi T."/>
            <person name="Morono Y."/>
            <person name="Uchiyama I."/>
            <person name="Ito T."/>
            <person name="Fujiyama A."/>
            <person name="Inagaki F."/>
            <person name="Takami H."/>
        </authorList>
    </citation>
    <scope>NUCLEOTIDE SEQUENCE</scope>
    <source>
        <strain evidence="1">Expedition CK06-06</strain>
    </source>
</reference>
<organism evidence="1">
    <name type="scientific">marine sediment metagenome</name>
    <dbReference type="NCBI Taxonomy" id="412755"/>
    <lineage>
        <taxon>unclassified sequences</taxon>
        <taxon>metagenomes</taxon>
        <taxon>ecological metagenomes</taxon>
    </lineage>
</organism>
<accession>X0WHB2</accession>
<dbReference type="EMBL" id="BARS01027456">
    <property type="protein sequence ID" value="GAG12081.1"/>
    <property type="molecule type" value="Genomic_DNA"/>
</dbReference>
<evidence type="ECO:0000313" key="1">
    <source>
        <dbReference type="EMBL" id="GAG12081.1"/>
    </source>
</evidence>
<proteinExistence type="predicted"/>
<dbReference type="Gene3D" id="3.50.50.60">
    <property type="entry name" value="FAD/NAD(P)-binding domain"/>
    <property type="match status" value="1"/>
</dbReference>
<dbReference type="SUPFAM" id="SSF51905">
    <property type="entry name" value="FAD/NAD(P)-binding domain"/>
    <property type="match status" value="1"/>
</dbReference>
<protein>
    <recommendedName>
        <fullName evidence="2">FAD/NAD(P)-binding domain-containing protein</fullName>
    </recommendedName>
</protein>
<gene>
    <name evidence="1" type="ORF">S01H1_43133</name>
</gene>
<evidence type="ECO:0008006" key="2">
    <source>
        <dbReference type="Google" id="ProtNLM"/>
    </source>
</evidence>
<dbReference type="InterPro" id="IPR036188">
    <property type="entry name" value="FAD/NAD-bd_sf"/>
</dbReference>
<dbReference type="Gene3D" id="3.40.50.720">
    <property type="entry name" value="NAD(P)-binding Rossmann-like Domain"/>
    <property type="match status" value="1"/>
</dbReference>
<feature type="non-terminal residue" evidence="1">
    <location>
        <position position="1"/>
    </location>
</feature>
<comment type="caution">
    <text evidence="1">The sequence shown here is derived from an EMBL/GenBank/DDBJ whole genome shotgun (WGS) entry which is preliminary data.</text>
</comment>
<sequence length="66" mass="7466">YNTITNAEKVIEDIDTVVLVYGGQAENQLYRVLKGKVKELYAIGDCLAPRRVEQAIYEGHKVAREI</sequence>
<name>X0WHB2_9ZZZZ</name>